<dbReference type="RefSeq" id="XP_066827559.1">
    <property type="nucleotide sequence ID" value="XM_066976562.1"/>
</dbReference>
<dbReference type="InterPro" id="IPR002358">
    <property type="entry name" value="Ribosomal_uL6_CS"/>
</dbReference>
<evidence type="ECO:0000256" key="4">
    <source>
        <dbReference type="RuleBase" id="RU003869"/>
    </source>
</evidence>
<gene>
    <name evidence="6" type="ORF">LODBEIA_P06210</name>
</gene>
<protein>
    <recommendedName>
        <fullName evidence="5">Large ribosomal subunit protein uL6 alpha-beta domain-containing protein</fullName>
    </recommendedName>
</protein>
<keyword evidence="3 4" id="KW-0687">Ribonucleoprotein</keyword>
<keyword evidence="7" id="KW-1185">Reference proteome</keyword>
<dbReference type="InterPro" id="IPR020040">
    <property type="entry name" value="Ribosomal_uL6_a/b-dom"/>
</dbReference>
<keyword evidence="2 4" id="KW-0689">Ribosomal protein</keyword>
<evidence type="ECO:0000259" key="5">
    <source>
        <dbReference type="Pfam" id="PF00347"/>
    </source>
</evidence>
<evidence type="ECO:0000256" key="1">
    <source>
        <dbReference type="ARBA" id="ARBA00009356"/>
    </source>
</evidence>
<dbReference type="Proteomes" id="UP001497383">
    <property type="component" value="Chromosome 1"/>
</dbReference>
<dbReference type="PROSITE" id="PS00525">
    <property type="entry name" value="RIBOSOMAL_L6_1"/>
    <property type="match status" value="1"/>
</dbReference>
<dbReference type="Gene3D" id="3.90.930.12">
    <property type="entry name" value="Ribosomal protein L6, alpha-beta domain"/>
    <property type="match status" value="2"/>
</dbReference>
<evidence type="ECO:0000256" key="3">
    <source>
        <dbReference type="ARBA" id="ARBA00023274"/>
    </source>
</evidence>
<dbReference type="InterPro" id="IPR019906">
    <property type="entry name" value="Ribosomal_uL6_bac-type"/>
</dbReference>
<accession>A0ABP0ZG39</accession>
<proteinExistence type="inferred from homology"/>
<dbReference type="PANTHER" id="PTHR11655">
    <property type="entry name" value="60S/50S RIBOSOMAL PROTEIN L6/L9"/>
    <property type="match status" value="1"/>
</dbReference>
<dbReference type="SUPFAM" id="SSF56053">
    <property type="entry name" value="Ribosomal protein L6"/>
    <property type="match status" value="2"/>
</dbReference>
<dbReference type="EMBL" id="OZ022405">
    <property type="protein sequence ID" value="CAK9436063.1"/>
    <property type="molecule type" value="Genomic_DNA"/>
</dbReference>
<dbReference type="PANTHER" id="PTHR11655:SF14">
    <property type="entry name" value="LARGE RIBOSOMAL SUBUNIT PROTEIN UL6M"/>
    <property type="match status" value="1"/>
</dbReference>
<evidence type="ECO:0000313" key="7">
    <source>
        <dbReference type="Proteomes" id="UP001497383"/>
    </source>
</evidence>
<name>A0ABP0ZG39_9ASCO</name>
<dbReference type="GeneID" id="92205817"/>
<dbReference type="InterPro" id="IPR000702">
    <property type="entry name" value="Ribosomal_uL6-like"/>
</dbReference>
<dbReference type="PRINTS" id="PR00059">
    <property type="entry name" value="RIBOSOMALL6"/>
</dbReference>
<reference evidence="6 7" key="1">
    <citation type="submission" date="2024-03" db="EMBL/GenBank/DDBJ databases">
        <authorList>
            <person name="Brejova B."/>
        </authorList>
    </citation>
    <scope>NUCLEOTIDE SEQUENCE [LARGE SCALE GENOMIC DNA]</scope>
    <source>
        <strain evidence="6 7">CBS 14171</strain>
    </source>
</reference>
<comment type="similarity">
    <text evidence="1 4">Belongs to the universal ribosomal protein uL6 family.</text>
</comment>
<organism evidence="6 7">
    <name type="scientific">Lodderomyces beijingensis</name>
    <dbReference type="NCBI Taxonomy" id="1775926"/>
    <lineage>
        <taxon>Eukaryota</taxon>
        <taxon>Fungi</taxon>
        <taxon>Dikarya</taxon>
        <taxon>Ascomycota</taxon>
        <taxon>Saccharomycotina</taxon>
        <taxon>Pichiomycetes</taxon>
        <taxon>Debaryomycetaceae</taxon>
        <taxon>Candida/Lodderomyces clade</taxon>
        <taxon>Lodderomyces</taxon>
    </lineage>
</organism>
<evidence type="ECO:0000256" key="2">
    <source>
        <dbReference type="ARBA" id="ARBA00022980"/>
    </source>
</evidence>
<dbReference type="InterPro" id="IPR036789">
    <property type="entry name" value="Ribosomal_uL6-like_a/b-dom_sf"/>
</dbReference>
<feature type="domain" description="Large ribosomal subunit protein uL6 alpha-beta" evidence="5">
    <location>
        <begin position="146"/>
        <end position="211"/>
    </location>
</feature>
<sequence>MSVLRGLGRVQTRGFASSTAALSNIGKQPIKLIEGTSFAIETIPPEFCRSFAKRDKVYTLGRQVIIKGPLGTIRTEIPQFLKVRPSEDDPSLLTVKVDKPTNKLQKQFWGTMRSAIQNAVIGTSEGHMAIVKFVGTGYRAILEKNAKGQDVIALKLGFPYTPKVVIPKGIKVSSPNPARLVIEGCDKQQVKLFAAVIREYKKPEPYKGKGIFVDDETIVLKEKKIK</sequence>
<dbReference type="Pfam" id="PF00347">
    <property type="entry name" value="Ribosomal_L6"/>
    <property type="match status" value="1"/>
</dbReference>
<evidence type="ECO:0000313" key="6">
    <source>
        <dbReference type="EMBL" id="CAK9436063.1"/>
    </source>
</evidence>